<comment type="similarity">
    <text evidence="2">Belongs to the RRP1 family.</text>
</comment>
<evidence type="ECO:0008006" key="7">
    <source>
        <dbReference type="Google" id="ProtNLM"/>
    </source>
</evidence>
<keyword evidence="6" id="KW-1185">Reference proteome</keyword>
<dbReference type="Proteomes" id="UP000018538">
    <property type="component" value="Unassembled WGS sequence"/>
</dbReference>
<evidence type="ECO:0000256" key="1">
    <source>
        <dbReference type="ARBA" id="ARBA00004123"/>
    </source>
</evidence>
<dbReference type="GO" id="GO:0030688">
    <property type="term" value="C:preribosome, small subunit precursor"/>
    <property type="evidence" value="ECO:0007669"/>
    <property type="project" value="InterPro"/>
</dbReference>
<evidence type="ECO:0000256" key="4">
    <source>
        <dbReference type="SAM" id="MobiDB-lite"/>
    </source>
</evidence>
<comment type="subcellular location">
    <subcellularLocation>
        <location evidence="1">Nucleus</location>
    </subcellularLocation>
</comment>
<dbReference type="EMBL" id="KI635763">
    <property type="protein sequence ID" value="ETB60075.1"/>
    <property type="molecule type" value="Genomic_DNA"/>
</dbReference>
<dbReference type="Pfam" id="PF05997">
    <property type="entry name" value="Nop52"/>
    <property type="match status" value="1"/>
</dbReference>
<evidence type="ECO:0000313" key="6">
    <source>
        <dbReference type="Proteomes" id="UP000018538"/>
    </source>
</evidence>
<reference evidence="5 6" key="1">
    <citation type="submission" date="2013-11" db="EMBL/GenBank/DDBJ databases">
        <title>The Genome Sequence of Plasmodium yoelii 17X.</title>
        <authorList>
            <consortium name="The Broad Institute Genomics Platform"/>
            <consortium name="The Broad Institute Genome Sequencing Center for Infectious Disease"/>
            <person name="Neafsey D."/>
            <person name="Adams J."/>
            <person name="Walker B."/>
            <person name="Young S.K."/>
            <person name="Zeng Q."/>
            <person name="Gargeya S."/>
            <person name="Fitzgerald M."/>
            <person name="Haas B."/>
            <person name="Abouelleil A."/>
            <person name="Alvarado L."/>
            <person name="Chapman S.B."/>
            <person name="Gainer-Dewar J."/>
            <person name="Goldberg J."/>
            <person name="Griggs A."/>
            <person name="Gujja S."/>
            <person name="Hansen M."/>
            <person name="Howarth C."/>
            <person name="Imamovic A."/>
            <person name="Ireland A."/>
            <person name="Larimer J."/>
            <person name="McCowan C."/>
            <person name="Murphy C."/>
            <person name="Pearson M."/>
            <person name="Poon T.W."/>
            <person name="Priest M."/>
            <person name="Roberts A."/>
            <person name="Saif S."/>
            <person name="Shea T."/>
            <person name="Sykes S."/>
            <person name="Wortman J."/>
            <person name="Nusbaum C."/>
            <person name="Birren B."/>
        </authorList>
    </citation>
    <scope>NUCLEOTIDE SEQUENCE [LARGE SCALE GENOMIC DNA]</scope>
    <source>
        <strain evidence="5 6">17X</strain>
    </source>
</reference>
<dbReference type="GO" id="GO:0006364">
    <property type="term" value="P:rRNA processing"/>
    <property type="evidence" value="ECO:0007669"/>
    <property type="project" value="InterPro"/>
</dbReference>
<keyword evidence="3" id="KW-0539">Nucleus</keyword>
<evidence type="ECO:0000256" key="3">
    <source>
        <dbReference type="ARBA" id="ARBA00023242"/>
    </source>
</evidence>
<organism evidence="5 6">
    <name type="scientific">Plasmodium yoelii 17X</name>
    <dbReference type="NCBI Taxonomy" id="1323249"/>
    <lineage>
        <taxon>Eukaryota</taxon>
        <taxon>Sar</taxon>
        <taxon>Alveolata</taxon>
        <taxon>Apicomplexa</taxon>
        <taxon>Aconoidasida</taxon>
        <taxon>Haemosporida</taxon>
        <taxon>Plasmodiidae</taxon>
        <taxon>Plasmodium</taxon>
        <taxon>Plasmodium (Vinckeia)</taxon>
    </lineage>
</organism>
<name>V7PMA0_PLAYE</name>
<evidence type="ECO:0000313" key="5">
    <source>
        <dbReference type="EMBL" id="ETB60075.1"/>
    </source>
</evidence>
<proteinExistence type="inferred from homology"/>
<dbReference type="OrthoDB" id="2019504at2759"/>
<accession>V7PMA0</accession>
<gene>
    <name evidence="5" type="ORF">YYC_02449</name>
</gene>
<dbReference type="GO" id="GO:0005634">
    <property type="term" value="C:nucleus"/>
    <property type="evidence" value="ECO:0007669"/>
    <property type="project" value="UniProtKB-SubCell"/>
</dbReference>
<sequence length="629" mass="74527">MSNSEMKNIFVQLSHVNKENRDNGMNLVYAYIEKNKNKLKKREITYLCTGLFYYYWLCYSINEQKKSALKICRLIHIFDGKDNDHDKKHVFLFLQCFLQTMSVKYENLDVYRLNKFLFLFRIFQAEFLMFLHNYSWKSIYIKKYNKIIMNKFNDTNDVFHAYIDTFFKEFMGNEVYLKLKKENHGYNTKQFLLLIDPFFKIVCKTNKKYTIDLIQKKIFFMVLKVNIKRHILLERINKYIEKCPNKYGSKILKNFYNLSDTSNRKKNKINIKYKTPIFVANYNNDDNNCDKSGDDNNCDKSGDKDGGKNDDNNNCDKSGDDNNCGKNDGNNCGKNDGNNNCDKNDGNNCGGKRDECNDETVNTEEVMDEETENNCFGQKAKKKNKKKDKIKDKIKNRIKKIKAHTQINREITDEDKDYINMLLKEINGSKKGKKIYDSLFAKNNKKIPLSFIKLMLKEMYAKKKKSLRNKFKQINDAENNDIPMKKKELKKKKKKLMAIPKNQTTNTEFELEGEKKKDKKEKLLKKKDKKEKLLKKKDKKEKLLKKKDKKVKKSLKKTLLIHEPRLGDKNVLNKTILKKEKTKSSTPKKVHFDLNKNTIEYIPCAKKKNVNSYFFLDNFRNLINVPSFL</sequence>
<dbReference type="AlphaFoldDB" id="V7PMA0"/>
<dbReference type="InterPro" id="IPR010301">
    <property type="entry name" value="RRP1"/>
</dbReference>
<evidence type="ECO:0000256" key="2">
    <source>
        <dbReference type="ARBA" id="ARBA00006374"/>
    </source>
</evidence>
<protein>
    <recommendedName>
        <fullName evidence="7">Nucleolar protein Nop52</fullName>
    </recommendedName>
</protein>
<feature type="region of interest" description="Disordered" evidence="4">
    <location>
        <begin position="519"/>
        <end position="549"/>
    </location>
</feature>